<organism evidence="1 2">
    <name type="scientific">Paractinoplanes rishiriensis</name>
    <dbReference type="NCBI Taxonomy" id="1050105"/>
    <lineage>
        <taxon>Bacteria</taxon>
        <taxon>Bacillati</taxon>
        <taxon>Actinomycetota</taxon>
        <taxon>Actinomycetes</taxon>
        <taxon>Micromonosporales</taxon>
        <taxon>Micromonosporaceae</taxon>
        <taxon>Paractinoplanes</taxon>
    </lineage>
</organism>
<comment type="caution">
    <text evidence="1">The sequence shown here is derived from an EMBL/GenBank/DDBJ whole genome shotgun (WGS) entry which is preliminary data.</text>
</comment>
<dbReference type="EMBL" id="BOMV01000087">
    <property type="protein sequence ID" value="GIF00640.1"/>
    <property type="molecule type" value="Genomic_DNA"/>
</dbReference>
<proteinExistence type="predicted"/>
<dbReference type="Proteomes" id="UP000636960">
    <property type="component" value="Unassembled WGS sequence"/>
</dbReference>
<evidence type="ECO:0000313" key="2">
    <source>
        <dbReference type="Proteomes" id="UP000636960"/>
    </source>
</evidence>
<protein>
    <submittedName>
        <fullName evidence="1">Uncharacterized protein</fullName>
    </submittedName>
</protein>
<accession>A0A919K8I8</accession>
<sequence length="75" mass="7801">MRDAVGGDAEWAQPGFGVDDLVDQPVRPIAAASRHSTTAIAVRRSCAAKSTPRVNTGDERSAVGLLKVGLDLNQG</sequence>
<reference evidence="1" key="1">
    <citation type="submission" date="2021-01" db="EMBL/GenBank/DDBJ databases">
        <title>Whole genome shotgun sequence of Actinoplanes rishiriensis NBRC 108556.</title>
        <authorList>
            <person name="Komaki H."/>
            <person name="Tamura T."/>
        </authorList>
    </citation>
    <scope>NUCLEOTIDE SEQUENCE</scope>
    <source>
        <strain evidence="1">NBRC 108556</strain>
    </source>
</reference>
<evidence type="ECO:0000313" key="1">
    <source>
        <dbReference type="EMBL" id="GIF00640.1"/>
    </source>
</evidence>
<keyword evidence="2" id="KW-1185">Reference proteome</keyword>
<dbReference type="AlphaFoldDB" id="A0A919K8I8"/>
<name>A0A919K8I8_9ACTN</name>
<gene>
    <name evidence="1" type="ORF">Ari01nite_81040</name>
</gene>